<dbReference type="InterPro" id="IPR007066">
    <property type="entry name" value="RNA_pol_Rpb1_3"/>
</dbReference>
<dbReference type="EMBL" id="CM018038">
    <property type="protein sequence ID" value="KAA8537474.1"/>
    <property type="molecule type" value="Genomic_DNA"/>
</dbReference>
<dbReference type="GO" id="GO:0003677">
    <property type="term" value="F:DNA binding"/>
    <property type="evidence" value="ECO:0007669"/>
    <property type="project" value="UniProtKB-KW"/>
</dbReference>
<dbReference type="InterPro" id="IPR044893">
    <property type="entry name" value="RNA_pol_Rpb1_clamp_domain"/>
</dbReference>
<dbReference type="InterPro" id="IPR042102">
    <property type="entry name" value="RNA_pol_Rpb1_3_sf"/>
</dbReference>
<reference evidence="17 18" key="1">
    <citation type="submission" date="2019-09" db="EMBL/GenBank/DDBJ databases">
        <title>A chromosome-level genome assembly of the Chinese tupelo Nyssa sinensis.</title>
        <authorList>
            <person name="Yang X."/>
            <person name="Kang M."/>
            <person name="Yang Y."/>
            <person name="Xiong H."/>
            <person name="Wang M."/>
            <person name="Zhang Z."/>
            <person name="Wang Z."/>
            <person name="Wu H."/>
            <person name="Ma T."/>
            <person name="Liu J."/>
            <person name="Xi Z."/>
        </authorList>
    </citation>
    <scope>NUCLEOTIDE SEQUENCE [LARGE SCALE GENOMIC DNA]</scope>
    <source>
        <strain evidence="17">J267</strain>
        <tissue evidence="17">Leaf</tissue>
    </source>
</reference>
<comment type="function">
    <text evidence="14">DNA-dependent RNA polymerase catalyzes the transcription of DNA into RNA using the four ribonucleoside triphosphates as substrates.</text>
</comment>
<proteinExistence type="inferred from homology"/>
<sequence>MDLRFPFSPAEVAKVRLVQFGILSPDEIRQMSVVQIEHSETTERGKPKPGGLSDPRLGTIDRKMKCETCMANMAECPGHFGHLELAKPMFHIGFLKTVLSIMRCVCFNCSKILADEAEHKFKQAQKIRNPKNRLKRILDACKSKTKCEGGDDIDAQGQDSDEPVKKSRGGCGAQQPKLTIEGMKIIAEYKIQKKKNDDPEQLPEPVERKQQLSAERVLNVLKRVSDEDCILLGLNPKYARPEWMILQVLPIPPPPVRPSVMMDTSARSEDDLTHHSMLLHILTMNFLVSQGLHSARTVITPDPTINIDELGVPWSIALNLTYPETVTPYNIERLKELVEYGPHPPPGKTGAKYIIREDGQRLDLRYLKKSSDHHLELGYKVERHLNDGDFVLFNRQPSLHKMSIMGHRIKIMPAEVLELMMVPKCIVSPQSNRPVMGIVQDTLLGCRKITKRDTFIEKDVFMNILMWWEDFDGKIPAPAILKPRPLWTGKQVFNLIIPKQINLMRTSAWHSESETGHITPGDTQVRIEKGEVLAGTLCKKTLGTSTGSLIHVIWEEVGPDAARKFLGHTQWLVNYWLLQNGFSIGIGDTIADAATMEKINETISKAKNENRVNQVLNKARDDAGSSAQKSLSESNNLKAMVTAGSKGSFINISQMTACVGQQNVEGKRIPYGFIDRTLPHFTKDDYGPESRGFVENSYLRGLTPQEFFFHAMGGREGLIDTAVKTSETGYIQRRLVKAMEDIMVKYDGTVRNSLGDVIQFLYGEDGMDAVWIESQKLDSLKMKKSEFDKVFRYEIDDENWNPNYMLPEHVEDLKTIREFRNVFDAEVQKLEADRYQLGTEIVTTGDNIWPMPVNLKRLIWNCAEDI</sequence>
<keyword evidence="6 14" id="KW-0548">Nucleotidyltransferase</keyword>
<comment type="similarity">
    <text evidence="2 14">Belongs to the RNA polymerase beta' chain family.</text>
</comment>
<evidence type="ECO:0000256" key="13">
    <source>
        <dbReference type="ARBA" id="ARBA00048552"/>
    </source>
</evidence>
<comment type="subcellular location">
    <subcellularLocation>
        <location evidence="1">Nucleus</location>
    </subcellularLocation>
</comment>
<dbReference type="Pfam" id="PF04997">
    <property type="entry name" value="RNA_pol_Rpb1_1"/>
    <property type="match status" value="1"/>
</dbReference>
<evidence type="ECO:0000313" key="17">
    <source>
        <dbReference type="EMBL" id="KAA8537474.1"/>
    </source>
</evidence>
<keyword evidence="5 14" id="KW-0808">Transferase</keyword>
<dbReference type="InterPro" id="IPR000722">
    <property type="entry name" value="RNA_pol_asu"/>
</dbReference>
<evidence type="ECO:0000259" key="16">
    <source>
        <dbReference type="SMART" id="SM00663"/>
    </source>
</evidence>
<evidence type="ECO:0000256" key="3">
    <source>
        <dbReference type="ARBA" id="ARBA00022478"/>
    </source>
</evidence>
<dbReference type="Pfam" id="PF05000">
    <property type="entry name" value="RNA_pol_Rpb1_4"/>
    <property type="match status" value="1"/>
</dbReference>
<keyword evidence="8" id="KW-0677">Repeat</keyword>
<dbReference type="OrthoDB" id="270392at2759"/>
<keyword evidence="18" id="KW-1185">Reference proteome</keyword>
<keyword evidence="4" id="KW-0597">Phosphoprotein</keyword>
<dbReference type="InterPro" id="IPR007080">
    <property type="entry name" value="RNA_pol_Rpb1_1"/>
</dbReference>
<dbReference type="SUPFAM" id="SSF64484">
    <property type="entry name" value="beta and beta-prime subunits of DNA dependent RNA-polymerase"/>
    <property type="match status" value="1"/>
</dbReference>
<evidence type="ECO:0000256" key="5">
    <source>
        <dbReference type="ARBA" id="ARBA00022679"/>
    </source>
</evidence>
<dbReference type="Gene3D" id="3.30.1490.180">
    <property type="entry name" value="RNA polymerase ii"/>
    <property type="match status" value="1"/>
</dbReference>
<keyword evidence="11" id="KW-0238">DNA-binding</keyword>
<dbReference type="InterPro" id="IPR038120">
    <property type="entry name" value="Rpb1_funnel_sf"/>
</dbReference>
<evidence type="ECO:0000256" key="4">
    <source>
        <dbReference type="ARBA" id="ARBA00022553"/>
    </source>
</evidence>
<dbReference type="InterPro" id="IPR007081">
    <property type="entry name" value="RNA_pol_Rpb1_5"/>
</dbReference>
<dbReference type="PANTHER" id="PTHR19376:SF37">
    <property type="entry name" value="DNA-DIRECTED RNA POLYMERASE II SUBUNIT RPB1"/>
    <property type="match status" value="1"/>
</dbReference>
<dbReference type="Gene3D" id="6.10.250.2940">
    <property type="match status" value="1"/>
</dbReference>
<protein>
    <recommendedName>
        <fullName evidence="14">DNA-directed RNA polymerase subunit</fullName>
        <ecNumber evidence="14">2.7.7.6</ecNumber>
    </recommendedName>
</protein>
<dbReference type="EC" id="2.7.7.6" evidence="14"/>
<dbReference type="FunFam" id="1.10.274.100:FF:000001">
    <property type="entry name" value="DNA-directed RNA polymerase subunit"/>
    <property type="match status" value="1"/>
</dbReference>
<dbReference type="GO" id="GO:0005665">
    <property type="term" value="C:RNA polymerase II, core complex"/>
    <property type="evidence" value="ECO:0007669"/>
    <property type="project" value="TreeGrafter"/>
</dbReference>
<dbReference type="GO" id="GO:0006351">
    <property type="term" value="P:DNA-templated transcription"/>
    <property type="evidence" value="ECO:0007669"/>
    <property type="project" value="InterPro"/>
</dbReference>
<evidence type="ECO:0000256" key="11">
    <source>
        <dbReference type="ARBA" id="ARBA00023125"/>
    </source>
</evidence>
<evidence type="ECO:0000256" key="15">
    <source>
        <dbReference type="SAM" id="MobiDB-lite"/>
    </source>
</evidence>
<evidence type="ECO:0000256" key="12">
    <source>
        <dbReference type="ARBA" id="ARBA00023163"/>
    </source>
</evidence>
<dbReference type="Proteomes" id="UP000325577">
    <property type="component" value="Linkage Group LG15"/>
</dbReference>
<dbReference type="CDD" id="cd02733">
    <property type="entry name" value="RNAP_II_RPB1_N"/>
    <property type="match status" value="1"/>
</dbReference>
<name>A0A5J5B4M2_9ASTE</name>
<keyword evidence="10" id="KW-0460">Magnesium</keyword>
<gene>
    <name evidence="17" type="ORF">F0562_027082</name>
</gene>
<dbReference type="Gene3D" id="1.10.274.100">
    <property type="entry name" value="RNA polymerase Rpb1, domain 3"/>
    <property type="match status" value="1"/>
</dbReference>
<evidence type="ECO:0000256" key="10">
    <source>
        <dbReference type="ARBA" id="ARBA00022842"/>
    </source>
</evidence>
<dbReference type="InterPro" id="IPR007083">
    <property type="entry name" value="RNA_pol_Rpb1_4"/>
</dbReference>
<evidence type="ECO:0000256" key="6">
    <source>
        <dbReference type="ARBA" id="ARBA00022695"/>
    </source>
</evidence>
<dbReference type="FunFam" id="4.10.860.120:FF:000003">
    <property type="entry name" value="DNA-directed RNA polymerase subunit"/>
    <property type="match status" value="1"/>
</dbReference>
<dbReference type="Pfam" id="PF04983">
    <property type="entry name" value="RNA_pol_Rpb1_3"/>
    <property type="match status" value="1"/>
</dbReference>
<keyword evidence="7" id="KW-0479">Metal-binding</keyword>
<evidence type="ECO:0000256" key="14">
    <source>
        <dbReference type="RuleBase" id="RU004279"/>
    </source>
</evidence>
<evidence type="ECO:0000313" key="18">
    <source>
        <dbReference type="Proteomes" id="UP000325577"/>
    </source>
</evidence>
<dbReference type="Gene3D" id="2.40.40.20">
    <property type="match status" value="1"/>
</dbReference>
<keyword evidence="3 14" id="KW-0240">DNA-directed RNA polymerase</keyword>
<dbReference type="InterPro" id="IPR006592">
    <property type="entry name" value="RNA_pol_N"/>
</dbReference>
<evidence type="ECO:0000256" key="2">
    <source>
        <dbReference type="ARBA" id="ARBA00006460"/>
    </source>
</evidence>
<feature type="region of interest" description="Disordered" evidence="15">
    <location>
        <begin position="38"/>
        <end position="57"/>
    </location>
</feature>
<dbReference type="Gene3D" id="4.10.860.120">
    <property type="entry name" value="RNA polymerase II, clamp domain"/>
    <property type="match status" value="1"/>
</dbReference>
<dbReference type="Gene3D" id="6.20.50.80">
    <property type="match status" value="1"/>
</dbReference>
<dbReference type="InterPro" id="IPR045867">
    <property type="entry name" value="DNA-dir_RpoC_beta_prime"/>
</dbReference>
<keyword evidence="12 14" id="KW-0804">Transcription</keyword>
<dbReference type="Pfam" id="PF00623">
    <property type="entry name" value="RNA_pol_Rpb1_2"/>
    <property type="match status" value="1"/>
</dbReference>
<keyword evidence="9" id="KW-0862">Zinc</keyword>
<feature type="domain" description="RNA polymerase N-terminal" evidence="16">
    <location>
        <begin position="242"/>
        <end position="450"/>
    </location>
</feature>
<evidence type="ECO:0000256" key="7">
    <source>
        <dbReference type="ARBA" id="ARBA00022723"/>
    </source>
</evidence>
<dbReference type="FunFam" id="3.30.1490.180:FF:000001">
    <property type="entry name" value="DNA-directed RNA polymerase subunit"/>
    <property type="match status" value="1"/>
</dbReference>
<dbReference type="GO" id="GO:0046872">
    <property type="term" value="F:metal ion binding"/>
    <property type="evidence" value="ECO:0007669"/>
    <property type="project" value="UniProtKB-KW"/>
</dbReference>
<comment type="catalytic activity">
    <reaction evidence="13 14">
        <text>RNA(n) + a ribonucleoside 5'-triphosphate = RNA(n+1) + diphosphate</text>
        <dbReference type="Rhea" id="RHEA:21248"/>
        <dbReference type="Rhea" id="RHEA-COMP:14527"/>
        <dbReference type="Rhea" id="RHEA-COMP:17342"/>
        <dbReference type="ChEBI" id="CHEBI:33019"/>
        <dbReference type="ChEBI" id="CHEBI:61557"/>
        <dbReference type="ChEBI" id="CHEBI:140395"/>
        <dbReference type="EC" id="2.7.7.6"/>
    </reaction>
</comment>
<dbReference type="GO" id="GO:0003899">
    <property type="term" value="F:DNA-directed RNA polymerase activity"/>
    <property type="evidence" value="ECO:0007669"/>
    <property type="project" value="UniProtKB-EC"/>
</dbReference>
<evidence type="ECO:0000256" key="9">
    <source>
        <dbReference type="ARBA" id="ARBA00022833"/>
    </source>
</evidence>
<evidence type="ECO:0000256" key="8">
    <source>
        <dbReference type="ARBA" id="ARBA00022737"/>
    </source>
</evidence>
<dbReference type="AlphaFoldDB" id="A0A5J5B4M2"/>
<feature type="region of interest" description="Disordered" evidence="15">
    <location>
        <begin position="146"/>
        <end position="173"/>
    </location>
</feature>
<dbReference type="PANTHER" id="PTHR19376">
    <property type="entry name" value="DNA-DIRECTED RNA POLYMERASE"/>
    <property type="match status" value="1"/>
</dbReference>
<organism evidence="17 18">
    <name type="scientific">Nyssa sinensis</name>
    <dbReference type="NCBI Taxonomy" id="561372"/>
    <lineage>
        <taxon>Eukaryota</taxon>
        <taxon>Viridiplantae</taxon>
        <taxon>Streptophyta</taxon>
        <taxon>Embryophyta</taxon>
        <taxon>Tracheophyta</taxon>
        <taxon>Spermatophyta</taxon>
        <taxon>Magnoliopsida</taxon>
        <taxon>eudicotyledons</taxon>
        <taxon>Gunneridae</taxon>
        <taxon>Pentapetalae</taxon>
        <taxon>asterids</taxon>
        <taxon>Cornales</taxon>
        <taxon>Nyssaceae</taxon>
        <taxon>Nyssa</taxon>
    </lineage>
</organism>
<evidence type="ECO:0000256" key="1">
    <source>
        <dbReference type="ARBA" id="ARBA00004123"/>
    </source>
</evidence>
<dbReference type="SMART" id="SM00663">
    <property type="entry name" value="RPOLA_N"/>
    <property type="match status" value="1"/>
</dbReference>
<dbReference type="Gene3D" id="1.10.132.30">
    <property type="match status" value="1"/>
</dbReference>
<dbReference type="Pfam" id="PF04998">
    <property type="entry name" value="RNA_pol_Rpb1_5"/>
    <property type="match status" value="1"/>
</dbReference>
<accession>A0A5J5B4M2</accession>